<dbReference type="AlphaFoldDB" id="A0A4R4P130"/>
<organism evidence="2 3">
    <name type="scientific">Kribbella albertanoniae</name>
    <dbReference type="NCBI Taxonomy" id="1266829"/>
    <lineage>
        <taxon>Bacteria</taxon>
        <taxon>Bacillati</taxon>
        <taxon>Actinomycetota</taxon>
        <taxon>Actinomycetes</taxon>
        <taxon>Propionibacteriales</taxon>
        <taxon>Kribbellaceae</taxon>
        <taxon>Kribbella</taxon>
    </lineage>
</organism>
<name>A0A4R4P130_9ACTN</name>
<proteinExistence type="predicted"/>
<sequence length="218" mass="24228">MIGPFVIVLLASTVVIVAVTLALIAYTKRRRAWLVERGNAMAQYGWYPAPPNPWLQEVAARLYAKGRAHEMFAGDFRGRGLCVLEYMYTTSNGKSSQTHHVNLIALNLPAALPPLTVSRDSTLKRAFGNDIELESQAFNDTFQIDCADPRYASAVLHPQLMEWMLLNPALEWQLAGNALVSWAYGQFTVPDVLARLEAMTGVIDHIPPFVLRDYGAPL</sequence>
<evidence type="ECO:0000313" key="2">
    <source>
        <dbReference type="EMBL" id="TDC15605.1"/>
    </source>
</evidence>
<comment type="caution">
    <text evidence="2">The sequence shown here is derived from an EMBL/GenBank/DDBJ whole genome shotgun (WGS) entry which is preliminary data.</text>
</comment>
<evidence type="ECO:0008006" key="4">
    <source>
        <dbReference type="Google" id="ProtNLM"/>
    </source>
</evidence>
<dbReference type="EMBL" id="SMKA01000335">
    <property type="protein sequence ID" value="TDC15605.1"/>
    <property type="molecule type" value="Genomic_DNA"/>
</dbReference>
<gene>
    <name evidence="2" type="ORF">E1261_40265</name>
</gene>
<evidence type="ECO:0000313" key="3">
    <source>
        <dbReference type="Proteomes" id="UP000295075"/>
    </source>
</evidence>
<dbReference type="OrthoDB" id="190895at2"/>
<keyword evidence="1" id="KW-0812">Transmembrane</keyword>
<feature type="transmembrane region" description="Helical" evidence="1">
    <location>
        <begin position="6"/>
        <end position="27"/>
    </location>
</feature>
<reference evidence="2 3" key="1">
    <citation type="submission" date="2019-03" db="EMBL/GenBank/DDBJ databases">
        <title>Draft genome sequences of novel Actinobacteria.</title>
        <authorList>
            <person name="Sahin N."/>
            <person name="Ay H."/>
            <person name="Saygin H."/>
        </authorList>
    </citation>
    <scope>NUCLEOTIDE SEQUENCE [LARGE SCALE GENOMIC DNA]</scope>
    <source>
        <strain evidence="2 3">JCM 30547</strain>
    </source>
</reference>
<keyword evidence="3" id="KW-1185">Reference proteome</keyword>
<accession>A0A4R4P130</accession>
<keyword evidence="1" id="KW-0472">Membrane</keyword>
<evidence type="ECO:0000256" key="1">
    <source>
        <dbReference type="SAM" id="Phobius"/>
    </source>
</evidence>
<protein>
    <recommendedName>
        <fullName evidence="4">DUF3137 domain-containing protein</fullName>
    </recommendedName>
</protein>
<keyword evidence="1" id="KW-1133">Transmembrane helix</keyword>
<dbReference type="RefSeq" id="WP_132415021.1">
    <property type="nucleotide sequence ID" value="NZ_SMKA01000335.1"/>
</dbReference>
<dbReference type="Proteomes" id="UP000295075">
    <property type="component" value="Unassembled WGS sequence"/>
</dbReference>